<organism evidence="1 2">
    <name type="scientific">Hibiscus syriacus</name>
    <name type="common">Rose of Sharon</name>
    <dbReference type="NCBI Taxonomy" id="106335"/>
    <lineage>
        <taxon>Eukaryota</taxon>
        <taxon>Viridiplantae</taxon>
        <taxon>Streptophyta</taxon>
        <taxon>Embryophyta</taxon>
        <taxon>Tracheophyta</taxon>
        <taxon>Spermatophyta</taxon>
        <taxon>Magnoliopsida</taxon>
        <taxon>eudicotyledons</taxon>
        <taxon>Gunneridae</taxon>
        <taxon>Pentapetalae</taxon>
        <taxon>rosids</taxon>
        <taxon>malvids</taxon>
        <taxon>Malvales</taxon>
        <taxon>Malvaceae</taxon>
        <taxon>Malvoideae</taxon>
        <taxon>Hibiscus</taxon>
    </lineage>
</organism>
<protein>
    <submittedName>
        <fullName evidence="1">Uncharacterized protein</fullName>
    </submittedName>
</protein>
<comment type="caution">
    <text evidence="1">The sequence shown here is derived from an EMBL/GenBank/DDBJ whole genome shotgun (WGS) entry which is preliminary data.</text>
</comment>
<dbReference type="Proteomes" id="UP000436088">
    <property type="component" value="Unassembled WGS sequence"/>
</dbReference>
<reference evidence="1" key="1">
    <citation type="submission" date="2019-09" db="EMBL/GenBank/DDBJ databases">
        <title>Draft genome information of white flower Hibiscus syriacus.</title>
        <authorList>
            <person name="Kim Y.-M."/>
        </authorList>
    </citation>
    <scope>NUCLEOTIDE SEQUENCE [LARGE SCALE GENOMIC DNA]</scope>
    <source>
        <strain evidence="1">YM2019G1</strain>
    </source>
</reference>
<dbReference type="EMBL" id="VEPZ02001035">
    <property type="protein sequence ID" value="KAE8699624.1"/>
    <property type="molecule type" value="Genomic_DNA"/>
</dbReference>
<accession>A0A6A3A5K8</accession>
<dbReference type="AlphaFoldDB" id="A0A6A3A5K8"/>
<evidence type="ECO:0000313" key="2">
    <source>
        <dbReference type="Proteomes" id="UP000436088"/>
    </source>
</evidence>
<keyword evidence="2" id="KW-1185">Reference proteome</keyword>
<proteinExistence type="predicted"/>
<evidence type="ECO:0000313" key="1">
    <source>
        <dbReference type="EMBL" id="KAE8699624.1"/>
    </source>
</evidence>
<gene>
    <name evidence="1" type="ORF">F3Y22_tig00110575pilonHSYRG00004</name>
</gene>
<sequence length="144" mass="15840">MNEEMSGVEVENRHENVPEKIDYVFKVVSSRPGLLPLRAKSSKLRSGIQPAKKACFTANGQTSSMFYFNMHEYILGVSGDNVDKGFFKLLQEIYGVLCRKSLEYGDGNINGADHATALKGAKIEVNAGPDLEISEMKKLSTCSC</sequence>
<name>A0A6A3A5K8_HIBSY</name>